<dbReference type="PANTHER" id="PTHR43591">
    <property type="entry name" value="METHYLTRANSFERASE"/>
    <property type="match status" value="1"/>
</dbReference>
<sequence>MTTCSHSLTIPTLLQRTEHQPPDKPLLPFLPVPALRFPRTSPARAFLPHTRRRATLRRSLSLLGSFRFEQSDPARFYGNLARDTAELMESLRADAAFPTEGGVGSPSGALRGTAVLDVGGGPGYFADEFERRGARYISVEPDVGEMAAAGIEVAASVRGSGMDLPFRTGAFDLVYSSNVAEHVPDPWRMGEEMLRVTAPGGLVALSYTVWLGPFGGHETGLWQHYVGGAYARDRYTRVHGHPPKNVFGTSLFNVSCAAGLRWAREVAGLGEAEVVGCFPRYHPGWAWWLTRVPGLREFGVSNLVIVLRRV</sequence>
<keyword evidence="2" id="KW-0489">Methyltransferase</keyword>
<evidence type="ECO:0000259" key="1">
    <source>
        <dbReference type="Pfam" id="PF08241"/>
    </source>
</evidence>
<dbReference type="EC" id="2.1.1.-" evidence="2"/>
<dbReference type="Proteomes" id="UP000050517">
    <property type="component" value="Unassembled WGS sequence"/>
</dbReference>
<accession>A0A0Q0TWM3</accession>
<keyword evidence="2" id="KW-0808">Transferase</keyword>
<dbReference type="GO" id="GO:0008757">
    <property type="term" value="F:S-adenosylmethionine-dependent methyltransferase activity"/>
    <property type="evidence" value="ECO:0007669"/>
    <property type="project" value="InterPro"/>
</dbReference>
<keyword evidence="3" id="KW-1185">Reference proteome</keyword>
<protein>
    <submittedName>
        <fullName evidence="2">Putative methyltransferase</fullName>
        <ecNumber evidence="2">2.1.1.-</ecNumber>
    </submittedName>
</protein>
<gene>
    <name evidence="2" type="ORF">Cocul_02296</name>
</gene>
<evidence type="ECO:0000313" key="3">
    <source>
        <dbReference type="Proteomes" id="UP000050517"/>
    </source>
</evidence>
<evidence type="ECO:0000313" key="2">
    <source>
        <dbReference type="EMBL" id="KQB83321.1"/>
    </source>
</evidence>
<organism evidence="2 3">
    <name type="scientific">Corynebacterium oculi</name>
    <dbReference type="NCBI Taxonomy" id="1544416"/>
    <lineage>
        <taxon>Bacteria</taxon>
        <taxon>Bacillati</taxon>
        <taxon>Actinomycetota</taxon>
        <taxon>Actinomycetes</taxon>
        <taxon>Mycobacteriales</taxon>
        <taxon>Corynebacteriaceae</taxon>
        <taxon>Corynebacterium</taxon>
    </lineage>
</organism>
<proteinExistence type="predicted"/>
<dbReference type="CDD" id="cd02440">
    <property type="entry name" value="AdoMet_MTases"/>
    <property type="match status" value="1"/>
</dbReference>
<dbReference type="STRING" id="1544416.Cocul_02296"/>
<dbReference type="EMBL" id="LKST01000004">
    <property type="protein sequence ID" value="KQB83321.1"/>
    <property type="molecule type" value="Genomic_DNA"/>
</dbReference>
<name>A0A0Q0TWM3_9CORY</name>
<dbReference type="InterPro" id="IPR013216">
    <property type="entry name" value="Methyltransf_11"/>
</dbReference>
<reference evidence="2 3" key="1">
    <citation type="submission" date="2015-10" db="EMBL/GenBank/DDBJ databases">
        <title>Corynebacteirum lowii and Corynebacterium oculi species nova, derived from human clinical disease and and emended description of Corynebacterium mastiditis.</title>
        <authorList>
            <person name="Bernard K."/>
            <person name="Pacheco A.L."/>
            <person name="Mcdougall C."/>
            <person name="Burtx T."/>
            <person name="Weibe D."/>
            <person name="Tyler S."/>
            <person name="Olson A.B."/>
            <person name="Cnockaert M."/>
            <person name="Eguchi H."/>
            <person name="Kuwahara T."/>
            <person name="Nakayama-Imaohji H."/>
            <person name="Boudewijins M."/>
            <person name="Van Hoecke F."/>
            <person name="Bernier A.-M."/>
            <person name="Vandamme P."/>
        </authorList>
    </citation>
    <scope>NUCLEOTIDE SEQUENCE [LARGE SCALE GENOMIC DNA]</scope>
    <source>
        <strain evidence="2 3">NML 130210</strain>
    </source>
</reference>
<dbReference type="Pfam" id="PF08241">
    <property type="entry name" value="Methyltransf_11"/>
    <property type="match status" value="1"/>
</dbReference>
<dbReference type="InterPro" id="IPR029063">
    <property type="entry name" value="SAM-dependent_MTases_sf"/>
</dbReference>
<dbReference type="OrthoDB" id="3206826at2"/>
<dbReference type="PATRIC" id="fig|1544416.3.peg.2296"/>
<comment type="caution">
    <text evidence="2">The sequence shown here is derived from an EMBL/GenBank/DDBJ whole genome shotgun (WGS) entry which is preliminary data.</text>
</comment>
<dbReference type="GO" id="GO:0032259">
    <property type="term" value="P:methylation"/>
    <property type="evidence" value="ECO:0007669"/>
    <property type="project" value="UniProtKB-KW"/>
</dbReference>
<feature type="domain" description="Methyltransferase type 11" evidence="1">
    <location>
        <begin position="116"/>
        <end position="204"/>
    </location>
</feature>
<dbReference type="SUPFAM" id="SSF53335">
    <property type="entry name" value="S-adenosyl-L-methionine-dependent methyltransferases"/>
    <property type="match status" value="1"/>
</dbReference>
<dbReference type="Gene3D" id="3.40.50.150">
    <property type="entry name" value="Vaccinia Virus protein VP39"/>
    <property type="match status" value="1"/>
</dbReference>
<dbReference type="AlphaFoldDB" id="A0A0Q0TWM3"/>